<dbReference type="AlphaFoldDB" id="Q8WPQ7"/>
<organism evidence="2">
    <name type="scientific">Trypanosoma brucei</name>
    <dbReference type="NCBI Taxonomy" id="5691"/>
    <lineage>
        <taxon>Eukaryota</taxon>
        <taxon>Discoba</taxon>
        <taxon>Euglenozoa</taxon>
        <taxon>Kinetoplastea</taxon>
        <taxon>Metakinetoplastina</taxon>
        <taxon>Trypanosomatida</taxon>
        <taxon>Trypanosomatidae</taxon>
        <taxon>Trypanosoma</taxon>
    </lineage>
</organism>
<proteinExistence type="predicted"/>
<keyword evidence="1" id="KW-1133">Transmembrane helix</keyword>
<evidence type="ECO:0000313" key="2">
    <source>
        <dbReference type="EMBL" id="CAD21754.1"/>
    </source>
</evidence>
<keyword evidence="1" id="KW-0812">Transmembrane</keyword>
<sequence length="106" mass="11700">MPSDFCTRQHHSVSLRSLLSFGKVSEGSDGPITVMSDSLQQFLLRRAAIPYMSYAVGFSGWLLGSLGTASLPFLLRRSFRCAFPPFSDTHYVHVQAATPNLKLSSF</sequence>
<keyword evidence="1" id="KW-0472">Membrane</keyword>
<protein>
    <submittedName>
        <fullName evidence="2">Hypothetical tansmembrane protein</fullName>
    </submittedName>
</protein>
<reference evidence="2" key="2">
    <citation type="journal article" date="2002" name="Mol. Biochem. Parasitol.">
        <title>The architecture of variant surface glycoprotein gene expression sites in Trypanosoma brucei.</title>
        <authorList>
            <person name="Berriman M."/>
            <person name="Hall N."/>
            <person name="Sheader K."/>
            <person name="Bringaud F."/>
            <person name="Tiwari B."/>
            <person name="Isobe T."/>
            <person name="Bowman S."/>
            <person name="Corton C."/>
            <person name="Clark L."/>
            <person name="Cross G.A.M."/>
            <person name="Hoek M."/>
            <person name="Zanders T."/>
            <person name="Berberof M."/>
            <person name="Borst P."/>
            <person name="Rudenko G."/>
        </authorList>
    </citation>
    <scope>NUCLEOTIDE SEQUENCE</scope>
    <source>
        <strain evidence="2">427</strain>
    </source>
</reference>
<name>Q8WPQ7_9TRYP</name>
<evidence type="ECO:0000256" key="1">
    <source>
        <dbReference type="SAM" id="Phobius"/>
    </source>
</evidence>
<feature type="transmembrane region" description="Helical" evidence="1">
    <location>
        <begin position="51"/>
        <end position="75"/>
    </location>
</feature>
<dbReference type="EMBL" id="AL671256">
    <property type="protein sequence ID" value="CAD21754.1"/>
    <property type="molecule type" value="Genomic_DNA"/>
</dbReference>
<gene>
    <name evidence="2" type="primary">N19B2.035</name>
</gene>
<accession>Q8WPQ7</accession>
<reference evidence="2" key="3">
    <citation type="submission" date="2002-01" db="EMBL/GenBank/DDBJ databases">
        <title>Construction and Characterization of Three Bacterial Artificial Chromosome Libraries for Trypanosoma brucei.</title>
        <authorList>
            <person name="Zeng C."/>
            <person name="Zhao B."/>
            <person name="Hierl M."/>
            <person name="Catanese J."/>
            <person name="Gerrard C."/>
            <person name="Melville S.E."/>
            <person name="Hoek M."/>
            <person name="Navarro M."/>
            <person name="Cross G.A.M."/>
            <person name="El-Sayed N."/>
            <person name="Berberof M."/>
            <person name="Rudenko G."/>
            <person name="Borst P."/>
            <person name="de Jong P."/>
        </authorList>
    </citation>
    <scope>NUCLEOTIDE SEQUENCE</scope>
    <source>
        <strain evidence="2">427</strain>
    </source>
</reference>
<reference evidence="2" key="1">
    <citation type="journal article" date="1998" name="Mol. Biochem. Parasitol.">
        <title>Selection for activation of a new variant surface glycoprotein gene expression site in Trypanosoma brucei can result in deletion of the old one.</title>
        <authorList>
            <person name="Rudenko G."/>
            <person name="Chaves I."/>
            <person name="Dirks-Mulder A."/>
            <person name="Borst P."/>
        </authorList>
    </citation>
    <scope>NUCLEOTIDE SEQUENCE</scope>
    <source>
        <strain evidence="2">427</strain>
    </source>
</reference>